<dbReference type="HOGENOM" id="CLU_1992412_0_0_1"/>
<organism evidence="2">
    <name type="scientific">Coccidioides posadasii (strain RMSCC 757 / Silveira)</name>
    <name type="common">Valley fever fungus</name>
    <dbReference type="NCBI Taxonomy" id="443226"/>
    <lineage>
        <taxon>Eukaryota</taxon>
        <taxon>Fungi</taxon>
        <taxon>Dikarya</taxon>
        <taxon>Ascomycota</taxon>
        <taxon>Pezizomycotina</taxon>
        <taxon>Eurotiomycetes</taxon>
        <taxon>Eurotiomycetidae</taxon>
        <taxon>Onygenales</taxon>
        <taxon>Onygenaceae</taxon>
        <taxon>Coccidioides</taxon>
    </lineage>
</organism>
<sequence length="125" mass="13106">MIKPATQYVSPFAHLLLYQIKVGGLEEPSGGDPSCATFLFLCRLDANHTSASNKITATPIGTTMAISRPILKRLGPASGAGELVPGIGELVSAAILAGSWLTVWVEVLVAVEWVDDDVGSCILEV</sequence>
<dbReference type="Proteomes" id="UP000002497">
    <property type="component" value="Unassembled WGS sequence"/>
</dbReference>
<protein>
    <submittedName>
        <fullName evidence="1">Uncharacterized protein</fullName>
    </submittedName>
</protein>
<name>E9CUE9_COCPS</name>
<keyword evidence="2" id="KW-1185">Reference proteome</keyword>
<reference evidence="2" key="2">
    <citation type="submission" date="2010-03" db="EMBL/GenBank/DDBJ databases">
        <title>The genome sequence of Coccidioides posadasii strain Silveira.</title>
        <authorList>
            <consortium name="The Broad Institute Genome Sequencing Center for Infectious Disease"/>
            <person name="Neafsey D."/>
            <person name="Orbach M."/>
            <person name="Henn M.R."/>
            <person name="Cole G.T."/>
            <person name="Galgiani J."/>
            <person name="Gardner M.J."/>
            <person name="Kirkland T.N."/>
            <person name="Taylor J.W."/>
            <person name="Young S.K."/>
            <person name="Zeng Q."/>
            <person name="Koehrsen M."/>
            <person name="Alvarado L."/>
            <person name="Berlin A."/>
            <person name="Borenstein D."/>
            <person name="Chapman S.B."/>
            <person name="Chen Z."/>
            <person name="Engels R."/>
            <person name="Freedman E."/>
            <person name="Gellesch M."/>
            <person name="Goldberg J."/>
            <person name="Griggs A."/>
            <person name="Gujja S."/>
            <person name="Heilman E."/>
            <person name="Heiman D."/>
            <person name="Howarth C."/>
            <person name="Jen D."/>
            <person name="Larson L."/>
            <person name="Mehta T."/>
            <person name="Neiman D."/>
            <person name="Park D."/>
            <person name="Pearson M."/>
            <person name="Richards J."/>
            <person name="Roberts A."/>
            <person name="Saif S."/>
            <person name="Shea T."/>
            <person name="Shenoy N."/>
            <person name="Sisk P."/>
            <person name="Stolte C."/>
            <person name="Sykes S."/>
            <person name="Walk T."/>
            <person name="White J."/>
            <person name="Yandava C."/>
            <person name="Haas B."/>
            <person name="Nusbaum C."/>
            <person name="Birren B."/>
        </authorList>
    </citation>
    <scope>NUCLEOTIDE SEQUENCE [LARGE SCALE GENOMIC DNA]</scope>
    <source>
        <strain evidence="2">RMSCC 757 / Silveira</strain>
    </source>
</reference>
<evidence type="ECO:0000313" key="1">
    <source>
        <dbReference type="EMBL" id="EFW22284.1"/>
    </source>
</evidence>
<proteinExistence type="predicted"/>
<dbReference type="EMBL" id="GL636486">
    <property type="protein sequence ID" value="EFW22284.1"/>
    <property type="molecule type" value="Genomic_DNA"/>
</dbReference>
<accession>E9CUE9</accession>
<dbReference type="AlphaFoldDB" id="E9CUE9"/>
<dbReference type="VEuPathDB" id="FungiDB:CPSG_00183"/>
<evidence type="ECO:0000313" key="2">
    <source>
        <dbReference type="Proteomes" id="UP000002497"/>
    </source>
</evidence>
<reference evidence="2" key="1">
    <citation type="journal article" date="2010" name="Genome Res.">
        <title>Population genomic sequencing of Coccidioides fungi reveals recent hybridization and transposon control.</title>
        <authorList>
            <person name="Neafsey D.E."/>
            <person name="Barker B.M."/>
            <person name="Sharpton T.J."/>
            <person name="Stajich J.E."/>
            <person name="Park D.J."/>
            <person name="Whiston E."/>
            <person name="Hung C.-Y."/>
            <person name="McMahan C."/>
            <person name="White J."/>
            <person name="Sykes S."/>
            <person name="Heiman D."/>
            <person name="Young S."/>
            <person name="Zeng Q."/>
            <person name="Abouelleil A."/>
            <person name="Aftuck L."/>
            <person name="Bessette D."/>
            <person name="Brown A."/>
            <person name="FitzGerald M."/>
            <person name="Lui A."/>
            <person name="Macdonald J.P."/>
            <person name="Priest M."/>
            <person name="Orbach M.J."/>
            <person name="Galgiani J.N."/>
            <person name="Kirkland T.N."/>
            <person name="Cole G.T."/>
            <person name="Birren B.W."/>
            <person name="Henn M.R."/>
            <person name="Taylor J.W."/>
            <person name="Rounsley S.D."/>
        </authorList>
    </citation>
    <scope>NUCLEOTIDE SEQUENCE [LARGE SCALE GENOMIC DNA]</scope>
    <source>
        <strain evidence="2">RMSCC 757 / Silveira</strain>
    </source>
</reference>
<gene>
    <name evidence="1" type="ORF">CPSG_00183</name>
</gene>